<evidence type="ECO:0000313" key="2">
    <source>
        <dbReference type="Proteomes" id="UP001259832"/>
    </source>
</evidence>
<dbReference type="PRINTS" id="PR00131">
    <property type="entry name" value="GLHYDRLASE1"/>
</dbReference>
<dbReference type="Pfam" id="PF00232">
    <property type="entry name" value="Glyco_hydro_1"/>
    <property type="match status" value="1"/>
</dbReference>
<reference evidence="1" key="1">
    <citation type="submission" date="2023-08" db="EMBL/GenBank/DDBJ databases">
        <title>Reference Genome Resource for the Citrus Pathogen Phytophthora citrophthora.</title>
        <authorList>
            <person name="Moller H."/>
            <person name="Coetzee B."/>
            <person name="Rose L.J."/>
            <person name="Van Niekerk J.M."/>
        </authorList>
    </citation>
    <scope>NUCLEOTIDE SEQUENCE</scope>
    <source>
        <strain evidence="1">STE-U-9442</strain>
    </source>
</reference>
<dbReference type="InterPro" id="IPR001360">
    <property type="entry name" value="Glyco_hydro_1"/>
</dbReference>
<name>A0AAD9GLV1_9STRA</name>
<dbReference type="GO" id="GO:0005975">
    <property type="term" value="P:carbohydrate metabolic process"/>
    <property type="evidence" value="ECO:0007669"/>
    <property type="project" value="InterPro"/>
</dbReference>
<dbReference type="EMBL" id="JASMQC010000013">
    <property type="protein sequence ID" value="KAK1940937.1"/>
    <property type="molecule type" value="Genomic_DNA"/>
</dbReference>
<comment type="caution">
    <text evidence="1">The sequence shown here is derived from an EMBL/GenBank/DDBJ whole genome shotgun (WGS) entry which is preliminary data.</text>
</comment>
<sequence>MYKAVVEEEIPIIGYIAWSFVDNNEWGSFKPRFGLHYVNYTTPELPRIPRPAAKWFAHLSTTKGLDNLNLETVQMGTNEEQEATATLEELHYPEAGGNGGVP</sequence>
<dbReference type="GO" id="GO:0004553">
    <property type="term" value="F:hydrolase activity, hydrolyzing O-glycosyl compounds"/>
    <property type="evidence" value="ECO:0007669"/>
    <property type="project" value="InterPro"/>
</dbReference>
<dbReference type="AlphaFoldDB" id="A0AAD9GLV1"/>
<evidence type="ECO:0000313" key="1">
    <source>
        <dbReference type="EMBL" id="KAK1940937.1"/>
    </source>
</evidence>
<keyword evidence="1" id="KW-0378">Hydrolase</keyword>
<gene>
    <name evidence="1" type="ORF">P3T76_007643</name>
</gene>
<dbReference type="SUPFAM" id="SSF51445">
    <property type="entry name" value="(Trans)glycosidases"/>
    <property type="match status" value="1"/>
</dbReference>
<protein>
    <submittedName>
        <fullName evidence="1">Lactase-phlorizin hydrolase</fullName>
    </submittedName>
</protein>
<keyword evidence="2" id="KW-1185">Reference proteome</keyword>
<dbReference type="InterPro" id="IPR017853">
    <property type="entry name" value="GH"/>
</dbReference>
<dbReference type="Gene3D" id="3.20.20.80">
    <property type="entry name" value="Glycosidases"/>
    <property type="match status" value="1"/>
</dbReference>
<accession>A0AAD9GLV1</accession>
<organism evidence="1 2">
    <name type="scientific">Phytophthora citrophthora</name>
    <dbReference type="NCBI Taxonomy" id="4793"/>
    <lineage>
        <taxon>Eukaryota</taxon>
        <taxon>Sar</taxon>
        <taxon>Stramenopiles</taxon>
        <taxon>Oomycota</taxon>
        <taxon>Peronosporomycetes</taxon>
        <taxon>Peronosporales</taxon>
        <taxon>Peronosporaceae</taxon>
        <taxon>Phytophthora</taxon>
    </lineage>
</organism>
<proteinExistence type="predicted"/>
<dbReference type="Proteomes" id="UP001259832">
    <property type="component" value="Unassembled WGS sequence"/>
</dbReference>